<reference evidence="1" key="1">
    <citation type="submission" date="2021-01" db="EMBL/GenBank/DDBJ databases">
        <authorList>
            <consortium name="Genoscope - CEA"/>
            <person name="William W."/>
        </authorList>
    </citation>
    <scope>NUCLEOTIDE SEQUENCE</scope>
</reference>
<dbReference type="Proteomes" id="UP000683925">
    <property type="component" value="Unassembled WGS sequence"/>
</dbReference>
<evidence type="ECO:0000313" key="1">
    <source>
        <dbReference type="EMBL" id="CAD8215000.1"/>
    </source>
</evidence>
<organism evidence="1 2">
    <name type="scientific">Paramecium octaurelia</name>
    <dbReference type="NCBI Taxonomy" id="43137"/>
    <lineage>
        <taxon>Eukaryota</taxon>
        <taxon>Sar</taxon>
        <taxon>Alveolata</taxon>
        <taxon>Ciliophora</taxon>
        <taxon>Intramacronucleata</taxon>
        <taxon>Oligohymenophorea</taxon>
        <taxon>Peniculida</taxon>
        <taxon>Parameciidae</taxon>
        <taxon>Paramecium</taxon>
    </lineage>
</organism>
<dbReference type="AlphaFoldDB" id="A0A8S1YMB2"/>
<sequence length="55" mass="6251">MESLPINLETSRGYFDWTILKSKLNPIQVVKASSLGQMNQPRYLRGRGTVTPTEK</sequence>
<dbReference type="EMBL" id="CAJJDP010000202">
    <property type="protein sequence ID" value="CAD8215000.1"/>
    <property type="molecule type" value="Genomic_DNA"/>
</dbReference>
<name>A0A8S1YMB2_PAROT</name>
<proteinExistence type="predicted"/>
<evidence type="ECO:0000313" key="2">
    <source>
        <dbReference type="Proteomes" id="UP000683925"/>
    </source>
</evidence>
<comment type="caution">
    <text evidence="1">The sequence shown here is derived from an EMBL/GenBank/DDBJ whole genome shotgun (WGS) entry which is preliminary data.</text>
</comment>
<keyword evidence="2" id="KW-1185">Reference proteome</keyword>
<accession>A0A8S1YMB2</accession>
<gene>
    <name evidence="1" type="ORF">POCTA_138.1.T1980012</name>
</gene>
<protein>
    <submittedName>
        <fullName evidence="1">Uncharacterized protein</fullName>
    </submittedName>
</protein>